<dbReference type="EMBL" id="KN835133">
    <property type="protein sequence ID" value="KIK49242.1"/>
    <property type="molecule type" value="Genomic_DNA"/>
</dbReference>
<evidence type="ECO:0000256" key="1">
    <source>
        <dbReference type="ARBA" id="ARBA00010055"/>
    </source>
</evidence>
<dbReference type="CDD" id="cd11283">
    <property type="entry name" value="ADF_GMF-beta_like"/>
    <property type="match status" value="1"/>
</dbReference>
<dbReference type="HOGENOM" id="CLU_087056_1_1_1"/>
<evidence type="ECO:0000256" key="2">
    <source>
        <dbReference type="ARBA" id="ARBA00022490"/>
    </source>
</evidence>
<evidence type="ECO:0000256" key="4">
    <source>
        <dbReference type="PIRNR" id="PIRNR001788"/>
    </source>
</evidence>
<dbReference type="GO" id="GO:0034316">
    <property type="term" value="P:negative regulation of Arp2/3 complex-mediated actin nucleation"/>
    <property type="evidence" value="ECO:0007669"/>
    <property type="project" value="TreeGrafter"/>
</dbReference>
<dbReference type="GO" id="GO:0005634">
    <property type="term" value="C:nucleus"/>
    <property type="evidence" value="ECO:0007669"/>
    <property type="project" value="UniProtKB-SubCell"/>
</dbReference>
<dbReference type="AlphaFoldDB" id="A0A0D0BUN4"/>
<dbReference type="STRING" id="930992.A0A0D0BUN4"/>
<dbReference type="Pfam" id="PF00241">
    <property type="entry name" value="Cofilin_ADF"/>
    <property type="match status" value="1"/>
</dbReference>
<dbReference type="SMART" id="SM00102">
    <property type="entry name" value="ADF"/>
    <property type="match status" value="1"/>
</dbReference>
<dbReference type="Proteomes" id="UP000054485">
    <property type="component" value="Unassembled WGS sequence"/>
</dbReference>
<dbReference type="PANTHER" id="PTHR11249">
    <property type="entry name" value="GLIAL FACTOR NATURATION FACTOR"/>
    <property type="match status" value="1"/>
</dbReference>
<reference evidence="6 7" key="1">
    <citation type="submission" date="2014-04" db="EMBL/GenBank/DDBJ databases">
        <authorList>
            <consortium name="DOE Joint Genome Institute"/>
            <person name="Kuo A."/>
            <person name="Ruytinx J."/>
            <person name="Rineau F."/>
            <person name="Colpaert J."/>
            <person name="Kohler A."/>
            <person name="Nagy L.G."/>
            <person name="Floudas D."/>
            <person name="Copeland A."/>
            <person name="Barry K.W."/>
            <person name="Cichocki N."/>
            <person name="Veneault-Fourrey C."/>
            <person name="LaButti K."/>
            <person name="Lindquist E.A."/>
            <person name="Lipzen A."/>
            <person name="Lundell T."/>
            <person name="Morin E."/>
            <person name="Murat C."/>
            <person name="Sun H."/>
            <person name="Tunlid A."/>
            <person name="Henrissat B."/>
            <person name="Grigoriev I.V."/>
            <person name="Hibbett D.S."/>
            <person name="Martin F."/>
            <person name="Nordberg H.P."/>
            <person name="Cantor M.N."/>
            <person name="Hua S.X."/>
        </authorList>
    </citation>
    <scope>NUCLEOTIDE SEQUENCE [LARGE SCALE GENOMIC DNA]</scope>
    <source>
        <strain evidence="6 7">UH-Slu-Lm8-n1</strain>
    </source>
</reference>
<comment type="similarity">
    <text evidence="1 4">Belongs to the actin-binding proteins ADF family. GMF subfamily.</text>
</comment>
<keyword evidence="3 4" id="KW-0539">Nucleus</keyword>
<proteinExistence type="inferred from homology"/>
<dbReference type="FunCoup" id="A0A0D0BUN4">
    <property type="interactions" value="104"/>
</dbReference>
<dbReference type="InterPro" id="IPR011171">
    <property type="entry name" value="GMF"/>
</dbReference>
<dbReference type="PROSITE" id="PS51263">
    <property type="entry name" value="ADF_H"/>
    <property type="match status" value="1"/>
</dbReference>
<sequence>MASSAKTVDINEDVTKALRKFRFQRRSQGHAAIVIKINKAALKMVVDEEYDDISIADLVEELPQNSPRYVVLSYELKHRDGRTSFPLVFINWAPSSSETTMMTLHASALLDFQRVAEANKTIEVRDAEEGLTKAIVDEKLLS</sequence>
<reference evidence="7" key="2">
    <citation type="submission" date="2015-01" db="EMBL/GenBank/DDBJ databases">
        <title>Evolutionary Origins and Diversification of the Mycorrhizal Mutualists.</title>
        <authorList>
            <consortium name="DOE Joint Genome Institute"/>
            <consortium name="Mycorrhizal Genomics Consortium"/>
            <person name="Kohler A."/>
            <person name="Kuo A."/>
            <person name="Nagy L.G."/>
            <person name="Floudas D."/>
            <person name="Copeland A."/>
            <person name="Barry K.W."/>
            <person name="Cichocki N."/>
            <person name="Veneault-Fourrey C."/>
            <person name="LaButti K."/>
            <person name="Lindquist E.A."/>
            <person name="Lipzen A."/>
            <person name="Lundell T."/>
            <person name="Morin E."/>
            <person name="Murat C."/>
            <person name="Riley R."/>
            <person name="Ohm R."/>
            <person name="Sun H."/>
            <person name="Tunlid A."/>
            <person name="Henrissat B."/>
            <person name="Grigoriev I.V."/>
            <person name="Hibbett D.S."/>
            <person name="Martin F."/>
        </authorList>
    </citation>
    <scope>NUCLEOTIDE SEQUENCE [LARGE SCALE GENOMIC DNA]</scope>
    <source>
        <strain evidence="7">UH-Slu-Lm8-n1</strain>
    </source>
</reference>
<feature type="domain" description="ADF-H" evidence="5">
    <location>
        <begin position="5"/>
        <end position="140"/>
    </location>
</feature>
<organism evidence="6 7">
    <name type="scientific">Suillus luteus UH-Slu-Lm8-n1</name>
    <dbReference type="NCBI Taxonomy" id="930992"/>
    <lineage>
        <taxon>Eukaryota</taxon>
        <taxon>Fungi</taxon>
        <taxon>Dikarya</taxon>
        <taxon>Basidiomycota</taxon>
        <taxon>Agaricomycotina</taxon>
        <taxon>Agaricomycetes</taxon>
        <taxon>Agaricomycetidae</taxon>
        <taxon>Boletales</taxon>
        <taxon>Suillineae</taxon>
        <taxon>Suillaceae</taxon>
        <taxon>Suillus</taxon>
    </lineage>
</organism>
<dbReference type="InterPro" id="IPR029006">
    <property type="entry name" value="ADF-H/Gelsolin-like_dom_sf"/>
</dbReference>
<gene>
    <name evidence="6" type="ORF">CY34DRAFT_103547</name>
</gene>
<dbReference type="GO" id="GO:0030479">
    <property type="term" value="C:actin cortical patch"/>
    <property type="evidence" value="ECO:0007669"/>
    <property type="project" value="TreeGrafter"/>
</dbReference>
<dbReference type="InParanoid" id="A0A0D0BUN4"/>
<dbReference type="FunFam" id="3.40.20.10:FF:000026">
    <property type="entry name" value="Glia maturation factor"/>
    <property type="match status" value="1"/>
</dbReference>
<name>A0A0D0BUN4_9AGAM</name>
<dbReference type="GO" id="GO:0071846">
    <property type="term" value="P:actin filament debranching"/>
    <property type="evidence" value="ECO:0007669"/>
    <property type="project" value="InterPro"/>
</dbReference>
<comment type="subcellular location">
    <subcellularLocation>
        <location evidence="4">Cytoplasm</location>
    </subcellularLocation>
    <subcellularLocation>
        <location evidence="4">Nucleus</location>
    </subcellularLocation>
</comment>
<evidence type="ECO:0000313" key="6">
    <source>
        <dbReference type="EMBL" id="KIK49242.1"/>
    </source>
</evidence>
<keyword evidence="2 4" id="KW-0963">Cytoplasm</keyword>
<dbReference type="SUPFAM" id="SSF55753">
    <property type="entry name" value="Actin depolymerizing proteins"/>
    <property type="match status" value="1"/>
</dbReference>
<dbReference type="PIRSF" id="PIRSF001788">
    <property type="entry name" value="GMF-beta"/>
    <property type="match status" value="1"/>
</dbReference>
<dbReference type="InterPro" id="IPR002108">
    <property type="entry name" value="ADF-H"/>
</dbReference>
<evidence type="ECO:0000313" key="7">
    <source>
        <dbReference type="Proteomes" id="UP000054485"/>
    </source>
</evidence>
<keyword evidence="7" id="KW-1185">Reference proteome</keyword>
<dbReference type="GO" id="GO:0003779">
    <property type="term" value="F:actin binding"/>
    <property type="evidence" value="ECO:0007669"/>
    <property type="project" value="InterPro"/>
</dbReference>
<evidence type="ECO:0000256" key="3">
    <source>
        <dbReference type="ARBA" id="ARBA00023242"/>
    </source>
</evidence>
<accession>A0A0D0BUN4</accession>
<dbReference type="PANTHER" id="PTHR11249:SF2">
    <property type="entry name" value="GLIA MATURATION FACTOR"/>
    <property type="match status" value="1"/>
</dbReference>
<evidence type="ECO:0000259" key="5">
    <source>
        <dbReference type="PROSITE" id="PS51263"/>
    </source>
</evidence>
<dbReference type="OrthoDB" id="3919494at2759"/>
<dbReference type="GO" id="GO:0071933">
    <property type="term" value="F:Arp2/3 complex binding"/>
    <property type="evidence" value="ECO:0007669"/>
    <property type="project" value="InterPro"/>
</dbReference>
<dbReference type="Gene3D" id="3.40.20.10">
    <property type="entry name" value="Severin"/>
    <property type="match status" value="1"/>
</dbReference>
<protein>
    <submittedName>
        <fullName evidence="6">Unplaced genomic scaffold CY34scaffold_2, whole genome shotgun sequence</fullName>
    </submittedName>
</protein>